<comment type="caution">
    <text evidence="2">The sequence shown here is derived from an EMBL/GenBank/DDBJ whole genome shotgun (WGS) entry which is preliminary data.</text>
</comment>
<feature type="region of interest" description="Disordered" evidence="1">
    <location>
        <begin position="295"/>
        <end position="410"/>
    </location>
</feature>
<organism evidence="2 3">
    <name type="scientific">Rhipicephalus microplus</name>
    <name type="common">Cattle tick</name>
    <name type="synonym">Boophilus microplus</name>
    <dbReference type="NCBI Taxonomy" id="6941"/>
    <lineage>
        <taxon>Eukaryota</taxon>
        <taxon>Metazoa</taxon>
        <taxon>Ecdysozoa</taxon>
        <taxon>Arthropoda</taxon>
        <taxon>Chelicerata</taxon>
        <taxon>Arachnida</taxon>
        <taxon>Acari</taxon>
        <taxon>Parasitiformes</taxon>
        <taxon>Ixodida</taxon>
        <taxon>Ixodoidea</taxon>
        <taxon>Ixodidae</taxon>
        <taxon>Rhipicephalinae</taxon>
        <taxon>Rhipicephalus</taxon>
        <taxon>Boophilus</taxon>
    </lineage>
</organism>
<feature type="compositionally biased region" description="Basic and acidic residues" evidence="1">
    <location>
        <begin position="507"/>
        <end position="517"/>
    </location>
</feature>
<feature type="region of interest" description="Disordered" evidence="1">
    <location>
        <begin position="566"/>
        <end position="591"/>
    </location>
</feature>
<gene>
    <name evidence="2" type="ORF">HPB51_015947</name>
</gene>
<dbReference type="EMBL" id="JABSTU010000009">
    <property type="protein sequence ID" value="KAH8021551.1"/>
    <property type="molecule type" value="Genomic_DNA"/>
</dbReference>
<feature type="compositionally biased region" description="Basic residues" evidence="1">
    <location>
        <begin position="359"/>
        <end position="375"/>
    </location>
</feature>
<name>A0A9J6DHG6_RHIMP</name>
<feature type="compositionally biased region" description="Polar residues" evidence="1">
    <location>
        <begin position="348"/>
        <end position="358"/>
    </location>
</feature>
<proteinExistence type="predicted"/>
<feature type="region of interest" description="Disordered" evidence="1">
    <location>
        <begin position="38"/>
        <end position="93"/>
    </location>
</feature>
<evidence type="ECO:0000256" key="1">
    <source>
        <dbReference type="SAM" id="MobiDB-lite"/>
    </source>
</evidence>
<evidence type="ECO:0008006" key="4">
    <source>
        <dbReference type="Google" id="ProtNLM"/>
    </source>
</evidence>
<evidence type="ECO:0000313" key="2">
    <source>
        <dbReference type="EMBL" id="KAH8021551.1"/>
    </source>
</evidence>
<feature type="compositionally biased region" description="Basic and acidic residues" evidence="1">
    <location>
        <begin position="807"/>
        <end position="817"/>
    </location>
</feature>
<dbReference type="Proteomes" id="UP000821866">
    <property type="component" value="Chromosome 7"/>
</dbReference>
<feature type="compositionally biased region" description="Basic residues" evidence="1">
    <location>
        <begin position="400"/>
        <end position="410"/>
    </location>
</feature>
<dbReference type="VEuPathDB" id="VectorBase:LOC119174835"/>
<sequence length="988" mass="109240">MIAARTGAAVALKRCVNYPAVTRANFPLGFSVTRRAASNAAATNSDTKRARIPAPKNGPKRELAPLRWHTKTRAPPAAERNIHRPGYTPQQQQSAPFVSGALSGWGPQAAIVISPKGGKSIIVAHCPRQGCTPAPTGSDFFRSRFQSLFLSRACPVHDDSTMSHDASAKRFDVSLKLRVLAYYDQVRNKYKAAKMFGISESSVRKWIKEEHRLRALSSQGVRKTANRAAETRALFETCLERYVQDCQQRGVKARYRDLLAHAAQLKKVHGVRGLKLSIDWVAGFVRQRKLVGKCERLPKHTASPANHSAGSTRKKGVPPAASHGSRSAKRLPPAKNNAARSLVKRAMSQLSSKASPTTAKRKAQSKAHAAAKFKSKQVSSKASSTKGSGGKTTKTLPKNKPTKKATKMGSKLKKTVLTKVKKAANKSKTKLVATAKKGPNTKSKLAPVKKTKAQSAKSAAIVAKYKKCLMKKASQKHKLGKPKNIVTLKNKVQSDPKSVKHKQKVIQKPDKVMEASKGKPCSKNANNTAAAKKIKRNEEKNIKSEKKVMIIKKVMSKSLKKAKETFNCAKAKKPADKDSTPSKQPLQKVKKLPVKNMRPRRQPIKVFRTRYRIKEIQRKIEENRSSDFFDFFYGLGLIPINRDGDGANSFYIPFIQGSQKMYDSTKYLCNKDTPLRPSTSDLSDCQPSPHTQLPSKYPIWTPVRTSTIHDPCSSQSGNPWQTSPRGREEHIITDRFPQSKSPEDVVFAEKFHKASLKSEAALSPGESPITPEQLAVVRKLFPPIGSLTFPSQRRAPDSQVTFNEPLKTSERSLRPRTSEQTQRVSLCSRKRHYQKRKRTFSEPSRSPERRPNGPSVSDIDWLSADGFPSSPKKNCTGGSSPVYSFGETRHCFRKEHFEDSACPPHMLASGICGKSPKTAVCSPSRERPAGSMYDCAKHVARAMPASPKATSSSEGKDLFFGQANRLATLRKKQDRNEPVMHIAKGHPD</sequence>
<reference evidence="2" key="2">
    <citation type="submission" date="2021-09" db="EMBL/GenBank/DDBJ databases">
        <authorList>
            <person name="Jia N."/>
            <person name="Wang J."/>
            <person name="Shi W."/>
            <person name="Du L."/>
            <person name="Sun Y."/>
            <person name="Zhan W."/>
            <person name="Jiang J."/>
            <person name="Wang Q."/>
            <person name="Zhang B."/>
            <person name="Ji P."/>
            <person name="Sakyi L.B."/>
            <person name="Cui X."/>
            <person name="Yuan T."/>
            <person name="Jiang B."/>
            <person name="Yang W."/>
            <person name="Lam T.T.-Y."/>
            <person name="Chang Q."/>
            <person name="Ding S."/>
            <person name="Wang X."/>
            <person name="Zhu J."/>
            <person name="Ruan X."/>
            <person name="Zhao L."/>
            <person name="Wei J."/>
            <person name="Que T."/>
            <person name="Du C."/>
            <person name="Cheng J."/>
            <person name="Dai P."/>
            <person name="Han X."/>
            <person name="Huang E."/>
            <person name="Gao Y."/>
            <person name="Liu J."/>
            <person name="Shao H."/>
            <person name="Ye R."/>
            <person name="Li L."/>
            <person name="Wei W."/>
            <person name="Wang X."/>
            <person name="Wang C."/>
            <person name="Huo Q."/>
            <person name="Li W."/>
            <person name="Guo W."/>
            <person name="Chen H."/>
            <person name="Chen S."/>
            <person name="Zhou L."/>
            <person name="Zhou L."/>
            <person name="Ni X."/>
            <person name="Tian J."/>
            <person name="Zhou Y."/>
            <person name="Sheng Y."/>
            <person name="Liu T."/>
            <person name="Pan Y."/>
            <person name="Xia L."/>
            <person name="Li J."/>
            <person name="Zhao F."/>
            <person name="Cao W."/>
        </authorList>
    </citation>
    <scope>NUCLEOTIDE SEQUENCE</scope>
    <source>
        <strain evidence="2">Rmic-2018</strain>
        <tissue evidence="2">Larvae</tissue>
    </source>
</reference>
<keyword evidence="3" id="KW-1185">Reference proteome</keyword>
<protein>
    <recommendedName>
        <fullName evidence="4">HTH CENPB-type domain-containing protein</fullName>
    </recommendedName>
</protein>
<feature type="region of interest" description="Disordered" evidence="1">
    <location>
        <begin position="678"/>
        <end position="697"/>
    </location>
</feature>
<reference evidence="2" key="1">
    <citation type="journal article" date="2020" name="Cell">
        <title>Large-Scale Comparative Analyses of Tick Genomes Elucidate Their Genetic Diversity and Vector Capacities.</title>
        <authorList>
            <consortium name="Tick Genome and Microbiome Consortium (TIGMIC)"/>
            <person name="Jia N."/>
            <person name="Wang J."/>
            <person name="Shi W."/>
            <person name="Du L."/>
            <person name="Sun Y."/>
            <person name="Zhan W."/>
            <person name="Jiang J.F."/>
            <person name="Wang Q."/>
            <person name="Zhang B."/>
            <person name="Ji P."/>
            <person name="Bell-Sakyi L."/>
            <person name="Cui X.M."/>
            <person name="Yuan T.T."/>
            <person name="Jiang B.G."/>
            <person name="Yang W.F."/>
            <person name="Lam T.T."/>
            <person name="Chang Q.C."/>
            <person name="Ding S.J."/>
            <person name="Wang X.J."/>
            <person name="Zhu J.G."/>
            <person name="Ruan X.D."/>
            <person name="Zhao L."/>
            <person name="Wei J.T."/>
            <person name="Ye R.Z."/>
            <person name="Que T.C."/>
            <person name="Du C.H."/>
            <person name="Zhou Y.H."/>
            <person name="Cheng J.X."/>
            <person name="Dai P.F."/>
            <person name="Guo W.B."/>
            <person name="Han X.H."/>
            <person name="Huang E.J."/>
            <person name="Li L.F."/>
            <person name="Wei W."/>
            <person name="Gao Y.C."/>
            <person name="Liu J.Z."/>
            <person name="Shao H.Z."/>
            <person name="Wang X."/>
            <person name="Wang C.C."/>
            <person name="Yang T.C."/>
            <person name="Huo Q.B."/>
            <person name="Li W."/>
            <person name="Chen H.Y."/>
            <person name="Chen S.E."/>
            <person name="Zhou L.G."/>
            <person name="Ni X.B."/>
            <person name="Tian J.H."/>
            <person name="Sheng Y."/>
            <person name="Liu T."/>
            <person name="Pan Y.S."/>
            <person name="Xia L.Y."/>
            <person name="Li J."/>
            <person name="Zhao F."/>
            <person name="Cao W.C."/>
        </authorList>
    </citation>
    <scope>NUCLEOTIDE SEQUENCE</scope>
    <source>
        <strain evidence="2">Rmic-2018</strain>
    </source>
</reference>
<accession>A0A9J6DHG6</accession>
<evidence type="ECO:0000313" key="3">
    <source>
        <dbReference type="Proteomes" id="UP000821866"/>
    </source>
</evidence>
<dbReference type="Gene3D" id="1.10.10.60">
    <property type="entry name" value="Homeodomain-like"/>
    <property type="match status" value="1"/>
</dbReference>
<dbReference type="OMA" id="STIHDPC"/>
<feature type="compositionally biased region" description="Low complexity" evidence="1">
    <location>
        <begin position="376"/>
        <end position="399"/>
    </location>
</feature>
<feature type="compositionally biased region" description="Polar residues" evidence="1">
    <location>
        <begin position="678"/>
        <end position="694"/>
    </location>
</feature>
<feature type="region of interest" description="Disordered" evidence="1">
    <location>
        <begin position="492"/>
        <end position="529"/>
    </location>
</feature>
<dbReference type="AlphaFoldDB" id="A0A9J6DHG6"/>
<feature type="compositionally biased region" description="Basic residues" evidence="1">
    <location>
        <begin position="828"/>
        <end position="838"/>
    </location>
</feature>
<dbReference type="OrthoDB" id="6502958at2759"/>
<feature type="region of interest" description="Disordered" evidence="1">
    <location>
        <begin position="787"/>
        <end position="863"/>
    </location>
</feature>